<name>A0A914PHV6_9BILA</name>
<reference evidence="3" key="1">
    <citation type="submission" date="2022-11" db="UniProtKB">
        <authorList>
            <consortium name="WormBaseParasite"/>
        </authorList>
    </citation>
    <scope>IDENTIFICATION</scope>
</reference>
<evidence type="ECO:0000256" key="1">
    <source>
        <dbReference type="SAM" id="MobiDB-lite"/>
    </source>
</evidence>
<dbReference type="WBParaSite" id="PDA_v2.g17421.t1">
    <property type="protein sequence ID" value="PDA_v2.g17421.t1"/>
    <property type="gene ID" value="PDA_v2.g17421"/>
</dbReference>
<keyword evidence="2" id="KW-1185">Reference proteome</keyword>
<dbReference type="Proteomes" id="UP000887578">
    <property type="component" value="Unplaced"/>
</dbReference>
<organism evidence="2 3">
    <name type="scientific">Panagrolaimus davidi</name>
    <dbReference type="NCBI Taxonomy" id="227884"/>
    <lineage>
        <taxon>Eukaryota</taxon>
        <taxon>Metazoa</taxon>
        <taxon>Ecdysozoa</taxon>
        <taxon>Nematoda</taxon>
        <taxon>Chromadorea</taxon>
        <taxon>Rhabditida</taxon>
        <taxon>Tylenchina</taxon>
        <taxon>Panagrolaimomorpha</taxon>
        <taxon>Panagrolaimoidea</taxon>
        <taxon>Panagrolaimidae</taxon>
        <taxon>Panagrolaimus</taxon>
    </lineage>
</organism>
<evidence type="ECO:0000313" key="3">
    <source>
        <dbReference type="WBParaSite" id="PDA_v2.g17421.t1"/>
    </source>
</evidence>
<protein>
    <submittedName>
        <fullName evidence="3">Uncharacterized protein</fullName>
    </submittedName>
</protein>
<accession>A0A914PHV6</accession>
<sequence length="288" mass="30510">MDQLSTVEDVLSIRRNDRRHSISLNVQIVRVATSDRYKFFTVAVKQFRHDIALRNFSIKCWSADFAVVDGISGGDFVTFTQLWKKGDGRRLSGGYRLNANELDIELYVWNKTTATIFHGFDVGNIVEFVSIRGALTNARVIGRVDSTHFPHTVVLIDHAGTLMEVQTQEDSLNYQIGDVWTFIGNVLMDGGMPVMTAVAASLNDDLGAGGSNGGGDGGLDDGGDGGSNLLNSGESNHLNSGESNGAVAGGSNGAGAARSNDAVAGGSNHLGDGGSNVLDIGNLFDEDL</sequence>
<feature type="compositionally biased region" description="Low complexity" evidence="1">
    <location>
        <begin position="227"/>
        <end position="246"/>
    </location>
</feature>
<feature type="region of interest" description="Disordered" evidence="1">
    <location>
        <begin position="211"/>
        <end position="260"/>
    </location>
</feature>
<proteinExistence type="predicted"/>
<dbReference type="AlphaFoldDB" id="A0A914PHV6"/>
<evidence type="ECO:0000313" key="2">
    <source>
        <dbReference type="Proteomes" id="UP000887578"/>
    </source>
</evidence>